<dbReference type="AlphaFoldDB" id="A0A7L4UPT3"/>
<dbReference type="RefSeq" id="WP_116495329.1">
    <property type="nucleotide sequence ID" value="NZ_QENZ01000003.1"/>
</dbReference>
<dbReference type="Pfam" id="PF22608">
    <property type="entry name" value="DNAX_ATPase_lid"/>
    <property type="match status" value="1"/>
</dbReference>
<proteinExistence type="inferred from homology"/>
<dbReference type="NCBIfam" id="NF004046">
    <property type="entry name" value="PRK05563.1"/>
    <property type="match status" value="1"/>
</dbReference>
<reference evidence="11 12" key="1">
    <citation type="submission" date="2018-05" db="EMBL/GenBank/DDBJ databases">
        <title>Genomic Encyclopedia of Type Strains, Phase IV (KMG-IV): sequencing the most valuable type-strain genomes for metagenomic binning, comparative biology and taxonomic classification.</title>
        <authorList>
            <person name="Goeker M."/>
        </authorList>
    </citation>
    <scope>NUCLEOTIDE SEQUENCE [LARGE SCALE GENOMIC DNA]</scope>
    <source>
        <strain evidence="11 12">DSM 28579</strain>
    </source>
</reference>
<evidence type="ECO:0000256" key="3">
    <source>
        <dbReference type="ARBA" id="ARBA00022741"/>
    </source>
</evidence>
<dbReference type="NCBIfam" id="NF011531">
    <property type="entry name" value="PRK14971.1"/>
    <property type="match status" value="1"/>
</dbReference>
<dbReference type="CDD" id="cd18137">
    <property type="entry name" value="HLD_clamp_pol_III_gamma_tau"/>
    <property type="match status" value="1"/>
</dbReference>
<keyword evidence="2" id="KW-0479">Metal-binding</keyword>
<evidence type="ECO:0000256" key="6">
    <source>
        <dbReference type="ARBA" id="ARBA00022932"/>
    </source>
</evidence>
<keyword evidence="8" id="KW-0548">Nucleotidyltransferase</keyword>
<dbReference type="InterPro" id="IPR012763">
    <property type="entry name" value="DNA_pol_III_sug/sutau_N"/>
</dbReference>
<dbReference type="SMART" id="SM00382">
    <property type="entry name" value="AAA"/>
    <property type="match status" value="1"/>
</dbReference>
<dbReference type="EMBL" id="QENZ01000003">
    <property type="protein sequence ID" value="PVX51753.1"/>
    <property type="molecule type" value="Genomic_DNA"/>
</dbReference>
<comment type="caution">
    <text evidence="11">The sequence shown here is derived from an EMBL/GenBank/DDBJ whole genome shotgun (WGS) entry which is preliminary data.</text>
</comment>
<dbReference type="OrthoDB" id="9810148at2"/>
<keyword evidence="8" id="KW-0808">Transferase</keyword>
<dbReference type="FunFam" id="3.40.50.300:FF:000014">
    <property type="entry name" value="DNA polymerase III subunit gamma/tau"/>
    <property type="match status" value="1"/>
</dbReference>
<dbReference type="Gene3D" id="1.10.8.60">
    <property type="match status" value="1"/>
</dbReference>
<evidence type="ECO:0000313" key="12">
    <source>
        <dbReference type="Proteomes" id="UP000251835"/>
    </source>
</evidence>
<dbReference type="InterPro" id="IPR008921">
    <property type="entry name" value="DNA_pol3_clamp-load_cplx_C"/>
</dbReference>
<feature type="compositionally biased region" description="Basic and acidic residues" evidence="9">
    <location>
        <begin position="403"/>
        <end position="429"/>
    </location>
</feature>
<keyword evidence="6 8" id="KW-0239">DNA-directed DNA polymerase</keyword>
<comment type="similarity">
    <text evidence="1 8">Belongs to the DnaX/STICHEL family.</text>
</comment>
<feature type="domain" description="AAA+ ATPase" evidence="10">
    <location>
        <begin position="38"/>
        <end position="181"/>
    </location>
</feature>
<dbReference type="GO" id="GO:0009360">
    <property type="term" value="C:DNA polymerase III complex"/>
    <property type="evidence" value="ECO:0007669"/>
    <property type="project" value="InterPro"/>
</dbReference>
<sequence>MNDFIVSALKYRPATFESVVGQPLITATLKNAIAQKHLAHAYLFCGPRGVGKTTCARIFAKTLNCSNIQDGTEPCNQCESCVAFNENRSYNIHELDAASNNGVDDIRQLIDQVRVPPQLGHYSIYIIDEVHMLTKSAFNAFLKTLEEPPKHAVFILATTEKHKIIPTILSRCQIFDFNRIRIEDIVNHLQYVANKEGVATDPEALNVIALKADGAMRDALSIFDQIVSFSGGNVSYEKTIENLNVLDYDYYFQMVDAMLGNRGMDTLLLFNEILENGFDAQYFLNGMATHLRDLLVSLNPQSLMLLEVGDSVKEKYQVQAKRCSADYLFQALDILNDCDMTYRASRNKRLHVELALLKLCNLSKKKITTSETEPTVDVLQQGNSKVVKQVDKASTTKPTSTKTESERRLPESPRKEEKENVNTEKETKQKPKAVSKTKIPSISIKNIGATATSTATNPKEEAEKLKQKSSELGLKENEIGEDSFTVEQATEALTQYIVENNLDRRVKATLTAYALKLDKDLIFLKVNNSLEIELLQRYQIPLENYWRKSLNNKNIRLKLIEPEDKDRSLQSMGDKDKLLYLISKNKSILKLKTELGLEFE</sequence>
<protein>
    <recommendedName>
        <fullName evidence="8">DNA polymerase III subunit gamma/tau</fullName>
        <ecNumber evidence="8">2.7.7.7</ecNumber>
    </recommendedName>
</protein>
<dbReference type="GO" id="GO:0003887">
    <property type="term" value="F:DNA-directed DNA polymerase activity"/>
    <property type="evidence" value="ECO:0007669"/>
    <property type="project" value="UniProtKB-KW"/>
</dbReference>
<organism evidence="11 12">
    <name type="scientific">Balneicella halophila</name>
    <dbReference type="NCBI Taxonomy" id="1537566"/>
    <lineage>
        <taxon>Bacteria</taxon>
        <taxon>Pseudomonadati</taxon>
        <taxon>Bacteroidota</taxon>
        <taxon>Bacteroidia</taxon>
        <taxon>Bacteroidales</taxon>
        <taxon>Balneicellaceae</taxon>
        <taxon>Balneicella</taxon>
    </lineage>
</organism>
<keyword evidence="3 8" id="KW-0547">Nucleotide-binding</keyword>
<dbReference type="InterPro" id="IPR045085">
    <property type="entry name" value="HLD_clamp_pol_III_gamma_tau"/>
</dbReference>
<keyword evidence="8" id="KW-0235">DNA replication</keyword>
<dbReference type="PANTHER" id="PTHR11669:SF0">
    <property type="entry name" value="PROTEIN STICHEL-LIKE 2"/>
    <property type="match status" value="1"/>
</dbReference>
<comment type="function">
    <text evidence="8">DNA polymerase III is a complex, multichain enzyme responsible for most of the replicative synthesis in bacteria. This DNA polymerase also exhibits 3' to 5' exonuclease activity.</text>
</comment>
<gene>
    <name evidence="8" type="primary">dnaX</name>
    <name evidence="11" type="ORF">C7377_0038</name>
</gene>
<dbReference type="PRINTS" id="PR00300">
    <property type="entry name" value="CLPPROTEASEA"/>
</dbReference>
<evidence type="ECO:0000313" key="11">
    <source>
        <dbReference type="EMBL" id="PVX51753.1"/>
    </source>
</evidence>
<feature type="region of interest" description="Disordered" evidence="9">
    <location>
        <begin position="384"/>
        <end position="436"/>
    </location>
</feature>
<dbReference type="Proteomes" id="UP000251835">
    <property type="component" value="Unassembled WGS sequence"/>
</dbReference>
<comment type="catalytic activity">
    <reaction evidence="7 8">
        <text>DNA(n) + a 2'-deoxyribonucleoside 5'-triphosphate = DNA(n+1) + diphosphate</text>
        <dbReference type="Rhea" id="RHEA:22508"/>
        <dbReference type="Rhea" id="RHEA-COMP:17339"/>
        <dbReference type="Rhea" id="RHEA-COMP:17340"/>
        <dbReference type="ChEBI" id="CHEBI:33019"/>
        <dbReference type="ChEBI" id="CHEBI:61560"/>
        <dbReference type="ChEBI" id="CHEBI:173112"/>
        <dbReference type="EC" id="2.7.7.7"/>
    </reaction>
</comment>
<dbReference type="Pfam" id="PF13177">
    <property type="entry name" value="DNA_pol3_delta2"/>
    <property type="match status" value="1"/>
</dbReference>
<dbReference type="NCBIfam" id="TIGR02397">
    <property type="entry name" value="dnaX_nterm"/>
    <property type="match status" value="1"/>
</dbReference>
<dbReference type="SUPFAM" id="SSF48019">
    <property type="entry name" value="post-AAA+ oligomerization domain-like"/>
    <property type="match status" value="1"/>
</dbReference>
<dbReference type="GO" id="GO:0005524">
    <property type="term" value="F:ATP binding"/>
    <property type="evidence" value="ECO:0007669"/>
    <property type="project" value="UniProtKB-KW"/>
</dbReference>
<dbReference type="InterPro" id="IPR001270">
    <property type="entry name" value="ClpA/B"/>
</dbReference>
<dbReference type="InterPro" id="IPR003593">
    <property type="entry name" value="AAA+_ATPase"/>
</dbReference>
<dbReference type="CDD" id="cd00009">
    <property type="entry name" value="AAA"/>
    <property type="match status" value="1"/>
</dbReference>
<evidence type="ECO:0000256" key="2">
    <source>
        <dbReference type="ARBA" id="ARBA00022723"/>
    </source>
</evidence>
<dbReference type="InterPro" id="IPR027417">
    <property type="entry name" value="P-loop_NTPase"/>
</dbReference>
<name>A0A7L4UPT3_BALHA</name>
<keyword evidence="4" id="KW-0862">Zinc</keyword>
<dbReference type="Gene3D" id="1.20.272.10">
    <property type="match status" value="1"/>
</dbReference>
<evidence type="ECO:0000256" key="4">
    <source>
        <dbReference type="ARBA" id="ARBA00022833"/>
    </source>
</evidence>
<keyword evidence="5 8" id="KW-0067">ATP-binding</keyword>
<dbReference type="FunFam" id="1.10.8.60:FF:000013">
    <property type="entry name" value="DNA polymerase III subunit gamma/tau"/>
    <property type="match status" value="1"/>
</dbReference>
<dbReference type="GO" id="GO:0046872">
    <property type="term" value="F:metal ion binding"/>
    <property type="evidence" value="ECO:0007669"/>
    <property type="project" value="UniProtKB-KW"/>
</dbReference>
<dbReference type="PANTHER" id="PTHR11669">
    <property type="entry name" value="REPLICATION FACTOR C / DNA POLYMERASE III GAMMA-TAU SUBUNIT"/>
    <property type="match status" value="1"/>
</dbReference>
<dbReference type="SUPFAM" id="SSF52540">
    <property type="entry name" value="P-loop containing nucleoside triphosphate hydrolases"/>
    <property type="match status" value="1"/>
</dbReference>
<evidence type="ECO:0000259" key="10">
    <source>
        <dbReference type="SMART" id="SM00382"/>
    </source>
</evidence>
<comment type="subunit">
    <text evidence="8">DNA polymerase III contains a core (composed of alpha, epsilon and theta chains) that associates with a tau subunit. This core dimerizes to form the POLIII' complex. PolIII' associates with the gamma complex (composed of gamma, delta, delta', psi and chi chains) and with the beta chain to form the complete DNA polymerase III complex.</text>
</comment>
<dbReference type="GO" id="GO:0006261">
    <property type="term" value="P:DNA-templated DNA replication"/>
    <property type="evidence" value="ECO:0007669"/>
    <property type="project" value="TreeGrafter"/>
</dbReference>
<dbReference type="Gene3D" id="3.40.50.300">
    <property type="entry name" value="P-loop containing nucleotide triphosphate hydrolases"/>
    <property type="match status" value="1"/>
</dbReference>
<evidence type="ECO:0000256" key="7">
    <source>
        <dbReference type="ARBA" id="ARBA00049244"/>
    </source>
</evidence>
<dbReference type="InterPro" id="IPR050238">
    <property type="entry name" value="DNA_Rep/Repair_Clamp_Loader"/>
</dbReference>
<evidence type="ECO:0000256" key="1">
    <source>
        <dbReference type="ARBA" id="ARBA00006360"/>
    </source>
</evidence>
<evidence type="ECO:0000256" key="9">
    <source>
        <dbReference type="SAM" id="MobiDB-lite"/>
    </source>
</evidence>
<dbReference type="EC" id="2.7.7.7" evidence="8"/>
<keyword evidence="12" id="KW-1185">Reference proteome</keyword>
<accession>A0A7L4UPT3</accession>
<evidence type="ECO:0000256" key="8">
    <source>
        <dbReference type="RuleBase" id="RU364063"/>
    </source>
</evidence>
<feature type="region of interest" description="Disordered" evidence="9">
    <location>
        <begin position="449"/>
        <end position="470"/>
    </location>
</feature>
<dbReference type="GO" id="GO:0003677">
    <property type="term" value="F:DNA binding"/>
    <property type="evidence" value="ECO:0007669"/>
    <property type="project" value="InterPro"/>
</dbReference>
<feature type="compositionally biased region" description="Basic and acidic residues" evidence="9">
    <location>
        <begin position="458"/>
        <end position="470"/>
    </location>
</feature>
<evidence type="ECO:0000256" key="5">
    <source>
        <dbReference type="ARBA" id="ARBA00022840"/>
    </source>
</evidence>